<dbReference type="EMBL" id="FMYE01000049">
    <property type="protein sequence ID" value="SDB78731.1"/>
    <property type="molecule type" value="Genomic_DNA"/>
</dbReference>
<dbReference type="PROSITE" id="PS51257">
    <property type="entry name" value="PROKAR_LIPOPROTEIN"/>
    <property type="match status" value="1"/>
</dbReference>
<sequence length="529" mass="59047">MRNNIINKLFLGALTISFISCTSQYMDINSNPYQPGSLAADDYALGSAMSNLAGCVVSSDVNTAQFTDCLLGGPCGGYFADSKSAWAFTISNFNPTDDWTRVFLKSDKVIPVLYSNLPTVKSVSEATNNPVPYAIAEIIKVAAMSRVTDTYGPIPYSKIGADGKITIPYDSQEEVYNKFFEELNHAIEILTKNSGSALVATADYVYGGNVPKWIKFANSLKLRLAIRISYANKKLAQEMAESAVKHEFGVIESNEDNAKWNYFGTIPNPLYTAVRYNEETSGGDSHVAADIVCYMNGYADARRAAYFEKSGWEDQEYVGLRRGINLEKAKDYFINYSKIKISASDPILWMNAAEVAFLRAEGKAIFKFDMGGEARDFYNQGIRLSFEQWSAGSPEEYLNDESKIPTTYTDPSGLNPYNSQLSTITIKWDESSTDEVKQERIITQKWIANWMLGNEAWADYRRTGYPKLIPTTDEGNMSGGTVDNKKGARRMPYPSAEYIDNTVNVQYAVSNYLKRADNMATDLWWACKP</sequence>
<reference evidence="1 2" key="1">
    <citation type="submission" date="2016-10" db="EMBL/GenBank/DDBJ databases">
        <authorList>
            <person name="de Groot N.N."/>
        </authorList>
    </citation>
    <scope>NUCLEOTIDE SEQUENCE [LARGE SCALE GENOMIC DNA]</scope>
    <source>
        <strain evidence="1 2">NLAE-zl-C500</strain>
    </source>
</reference>
<dbReference type="AlphaFoldDB" id="A0A1G6G9S9"/>
<protein>
    <submittedName>
        <fullName evidence="1">Susd and RagB outer membrane lipoprotein</fullName>
    </submittedName>
</protein>
<dbReference type="Proteomes" id="UP000183670">
    <property type="component" value="Unassembled WGS sequence"/>
</dbReference>
<evidence type="ECO:0000313" key="1">
    <source>
        <dbReference type="EMBL" id="SDB78731.1"/>
    </source>
</evidence>
<dbReference type="Gene3D" id="1.25.40.390">
    <property type="match status" value="1"/>
</dbReference>
<name>A0A1G6G9S9_BACOV</name>
<dbReference type="Pfam" id="PF12741">
    <property type="entry name" value="SusD-like"/>
    <property type="match status" value="1"/>
</dbReference>
<proteinExistence type="predicted"/>
<dbReference type="CDD" id="cd08977">
    <property type="entry name" value="SusD"/>
    <property type="match status" value="1"/>
</dbReference>
<dbReference type="InterPro" id="IPR011990">
    <property type="entry name" value="TPR-like_helical_dom_sf"/>
</dbReference>
<dbReference type="InterPro" id="IPR024302">
    <property type="entry name" value="SusD-like"/>
</dbReference>
<keyword evidence="1" id="KW-0449">Lipoprotein</keyword>
<dbReference type="RefSeq" id="WP_074559380.1">
    <property type="nucleotide sequence ID" value="NZ_FMYE01000049.1"/>
</dbReference>
<gene>
    <name evidence="1" type="ORF">SAMN05192581_10492</name>
</gene>
<dbReference type="SUPFAM" id="SSF48452">
    <property type="entry name" value="TPR-like"/>
    <property type="match status" value="1"/>
</dbReference>
<accession>A0A1G6G9S9</accession>
<evidence type="ECO:0000313" key="2">
    <source>
        <dbReference type="Proteomes" id="UP000183670"/>
    </source>
</evidence>
<organism evidence="1 2">
    <name type="scientific">Bacteroides ovatus</name>
    <dbReference type="NCBI Taxonomy" id="28116"/>
    <lineage>
        <taxon>Bacteria</taxon>
        <taxon>Pseudomonadati</taxon>
        <taxon>Bacteroidota</taxon>
        <taxon>Bacteroidia</taxon>
        <taxon>Bacteroidales</taxon>
        <taxon>Bacteroidaceae</taxon>
        <taxon>Bacteroides</taxon>
    </lineage>
</organism>